<dbReference type="Gene3D" id="3.30.70.270">
    <property type="match status" value="2"/>
</dbReference>
<gene>
    <name evidence="1" type="ORF">AVEN_222082_1</name>
</gene>
<dbReference type="EMBL" id="BGPR01000441">
    <property type="protein sequence ID" value="GBM20368.1"/>
    <property type="molecule type" value="Genomic_DNA"/>
</dbReference>
<dbReference type="PANTHER" id="PTHR33064:SF29">
    <property type="entry name" value="PEPTIDASE A2 DOMAIN-CONTAINING PROTEIN-RELATED"/>
    <property type="match status" value="1"/>
</dbReference>
<evidence type="ECO:0008006" key="3">
    <source>
        <dbReference type="Google" id="ProtNLM"/>
    </source>
</evidence>
<accession>A0A4Y2DX23</accession>
<proteinExistence type="predicted"/>
<sequence length="125" mass="14655">MKYSFFCPEIKKDVREFCLTCKPQSWSGHLFHVDGVFRKWREVGLTVNLEKCAFEQNQVKFLGHIVGSGQHSPDPEKAEVLRNLSRPSTKKDLRSFVGLANYYRDYIPNFSEIAPIYRYLYIESL</sequence>
<protein>
    <recommendedName>
        <fullName evidence="3">Retrovirus-related Pol polyprotein from transposon 297</fullName>
    </recommendedName>
</protein>
<dbReference type="PANTHER" id="PTHR33064">
    <property type="entry name" value="POL PROTEIN"/>
    <property type="match status" value="1"/>
</dbReference>
<dbReference type="AlphaFoldDB" id="A0A4Y2DX23"/>
<dbReference type="SUPFAM" id="SSF56672">
    <property type="entry name" value="DNA/RNA polymerases"/>
    <property type="match status" value="1"/>
</dbReference>
<dbReference type="Proteomes" id="UP000499080">
    <property type="component" value="Unassembled WGS sequence"/>
</dbReference>
<organism evidence="1 2">
    <name type="scientific">Araneus ventricosus</name>
    <name type="common">Orbweaver spider</name>
    <name type="synonym">Epeira ventricosa</name>
    <dbReference type="NCBI Taxonomy" id="182803"/>
    <lineage>
        <taxon>Eukaryota</taxon>
        <taxon>Metazoa</taxon>
        <taxon>Ecdysozoa</taxon>
        <taxon>Arthropoda</taxon>
        <taxon>Chelicerata</taxon>
        <taxon>Arachnida</taxon>
        <taxon>Araneae</taxon>
        <taxon>Araneomorphae</taxon>
        <taxon>Entelegynae</taxon>
        <taxon>Araneoidea</taxon>
        <taxon>Araneidae</taxon>
        <taxon>Araneus</taxon>
    </lineage>
</organism>
<evidence type="ECO:0000313" key="1">
    <source>
        <dbReference type="EMBL" id="GBM20368.1"/>
    </source>
</evidence>
<dbReference type="OrthoDB" id="6761816at2759"/>
<dbReference type="GO" id="GO:0071897">
    <property type="term" value="P:DNA biosynthetic process"/>
    <property type="evidence" value="ECO:0007669"/>
    <property type="project" value="UniProtKB-ARBA"/>
</dbReference>
<reference evidence="1 2" key="1">
    <citation type="journal article" date="2019" name="Sci. Rep.">
        <title>Orb-weaving spider Araneus ventricosus genome elucidates the spidroin gene catalogue.</title>
        <authorList>
            <person name="Kono N."/>
            <person name="Nakamura H."/>
            <person name="Ohtoshi R."/>
            <person name="Moran D.A.P."/>
            <person name="Shinohara A."/>
            <person name="Yoshida Y."/>
            <person name="Fujiwara M."/>
            <person name="Mori M."/>
            <person name="Tomita M."/>
            <person name="Arakawa K."/>
        </authorList>
    </citation>
    <scope>NUCLEOTIDE SEQUENCE [LARGE SCALE GENOMIC DNA]</scope>
</reference>
<comment type="caution">
    <text evidence="1">The sequence shown here is derived from an EMBL/GenBank/DDBJ whole genome shotgun (WGS) entry which is preliminary data.</text>
</comment>
<dbReference type="InterPro" id="IPR043502">
    <property type="entry name" value="DNA/RNA_pol_sf"/>
</dbReference>
<dbReference type="InterPro" id="IPR043128">
    <property type="entry name" value="Rev_trsase/Diguanyl_cyclase"/>
</dbReference>
<evidence type="ECO:0000313" key="2">
    <source>
        <dbReference type="Proteomes" id="UP000499080"/>
    </source>
</evidence>
<dbReference type="InterPro" id="IPR051320">
    <property type="entry name" value="Viral_Replic_Matur_Polypro"/>
</dbReference>
<keyword evidence="2" id="KW-1185">Reference proteome</keyword>
<name>A0A4Y2DX23_ARAVE</name>